<dbReference type="OrthoDB" id="9771846at2"/>
<dbReference type="Pfam" id="PF03808">
    <property type="entry name" value="Glyco_tran_WecG"/>
    <property type="match status" value="1"/>
</dbReference>
<evidence type="ECO:0000256" key="2">
    <source>
        <dbReference type="ARBA" id="ARBA00022679"/>
    </source>
</evidence>
<dbReference type="Proteomes" id="UP000198804">
    <property type="component" value="Unassembled WGS sequence"/>
</dbReference>
<dbReference type="NCBIfam" id="TIGR00696">
    <property type="entry name" value="wecG_tagA_cpsF"/>
    <property type="match status" value="1"/>
</dbReference>
<evidence type="ECO:0000256" key="1">
    <source>
        <dbReference type="ARBA" id="ARBA00022676"/>
    </source>
</evidence>
<dbReference type="PANTHER" id="PTHR34136:SF1">
    <property type="entry name" value="UDP-N-ACETYL-D-MANNOSAMINURONIC ACID TRANSFERASE"/>
    <property type="match status" value="1"/>
</dbReference>
<organism evidence="3 4">
    <name type="scientific">Methylorubrum salsuginis</name>
    <dbReference type="NCBI Taxonomy" id="414703"/>
    <lineage>
        <taxon>Bacteria</taxon>
        <taxon>Pseudomonadati</taxon>
        <taxon>Pseudomonadota</taxon>
        <taxon>Alphaproteobacteria</taxon>
        <taxon>Hyphomicrobiales</taxon>
        <taxon>Methylobacteriaceae</taxon>
        <taxon>Methylorubrum</taxon>
    </lineage>
</organism>
<dbReference type="RefSeq" id="WP_091951510.1">
    <property type="nucleotide sequence ID" value="NZ_FOSV01000031.1"/>
</dbReference>
<dbReference type="GO" id="GO:0016758">
    <property type="term" value="F:hexosyltransferase activity"/>
    <property type="evidence" value="ECO:0007669"/>
    <property type="project" value="TreeGrafter"/>
</dbReference>
<proteinExistence type="predicted"/>
<reference evidence="4" key="1">
    <citation type="submission" date="2016-10" db="EMBL/GenBank/DDBJ databases">
        <authorList>
            <person name="Varghese N."/>
            <person name="Submissions S."/>
        </authorList>
    </citation>
    <scope>NUCLEOTIDE SEQUENCE [LARGE SCALE GENOMIC DNA]</scope>
    <source>
        <strain evidence="4">CGMCC 1.6474</strain>
    </source>
</reference>
<sequence length="265" mass="29417">MRKDSAHLAFKRTHFLRTPFDAVEPDDLVALLSRTTSAAPFRYVVTPNVDHVVRLRQTVSLVTHYEAAWLSLCDSRPIALLARLLGEPLPQMAGSTLTARLFRDVIRPGDRIAVVAADATVAAQLRQRFPKIDFAVMVAPADVGGNADRLQACADFVVRARARFAFIAIGSPQSERIAFRAALDPDATGLALCVGAALEFLVGRKARAPLWMQRSGLEWTHRLACEPRRLWRRYVFRVLPLARLVLIECAHRLAARRPAARPVEG</sequence>
<dbReference type="STRING" id="414703.SAMN04488125_13121"/>
<dbReference type="PANTHER" id="PTHR34136">
    <property type="match status" value="1"/>
</dbReference>
<dbReference type="AlphaFoldDB" id="A0A1I4LR68"/>
<evidence type="ECO:0000313" key="4">
    <source>
        <dbReference type="Proteomes" id="UP000198804"/>
    </source>
</evidence>
<protein>
    <submittedName>
        <fullName evidence="3">Polymer biosynthesis protein, WecB/TagA/CpsF family</fullName>
    </submittedName>
</protein>
<dbReference type="InterPro" id="IPR004629">
    <property type="entry name" value="WecG_TagA_CpsF"/>
</dbReference>
<keyword evidence="2" id="KW-0808">Transferase</keyword>
<dbReference type="EMBL" id="FOSV01000031">
    <property type="protein sequence ID" value="SFL93439.1"/>
    <property type="molecule type" value="Genomic_DNA"/>
</dbReference>
<dbReference type="CDD" id="cd06533">
    <property type="entry name" value="Glyco_transf_WecG_TagA"/>
    <property type="match status" value="1"/>
</dbReference>
<keyword evidence="4" id="KW-1185">Reference proteome</keyword>
<gene>
    <name evidence="3" type="ORF">SAMN04488125_13121</name>
</gene>
<keyword evidence="1" id="KW-0328">Glycosyltransferase</keyword>
<evidence type="ECO:0000313" key="3">
    <source>
        <dbReference type="EMBL" id="SFL93439.1"/>
    </source>
</evidence>
<accession>A0A1I4LR68</accession>
<name>A0A1I4LR68_9HYPH</name>